<feature type="transmembrane region" description="Helical" evidence="6">
    <location>
        <begin position="717"/>
        <end position="743"/>
    </location>
</feature>
<evidence type="ECO:0000256" key="1">
    <source>
        <dbReference type="ARBA" id="ARBA00004651"/>
    </source>
</evidence>
<sequence length="840" mass="85257">MTNGLARASIRFRPASFVGSLVALVFSVTIVTACGILLQTGITASVPPQRYAHTPVVVAGDQYARIDAAHADETEDVALPERDRVPAATAARIAQLPTVAAAVPDVAFPLQSTVPGSAPLPDLTGRNIAASGIPAPDAPAPGCVPGPGEVVLDRNSAHAAGLAVGDHVALTAPGGSGTYRVCGLAPDRGDGASAWFAGPVADRLSGHPGTVDAVAVRPRPGVTTGELATRVREVLDGRAEVFTGDDRGEVEEPGLADGRTLLLGLGGSFGGIAATTAVFVVIGTIALAVGQRAREFALLRAVGATPRQIRRTVAAEALMLAPVAGALGVWPGVALAHWWFGQLVDRGAVPEQVRLDVGFLPMVVAVGLVALAALLAGWVAGRRPARLRPSQALGEAALERAWPGVVRTVLGVAFAVGGTVLATVAADLDGEDAANTALGVVMCFLAAVALLGPLLVRLLVVVLGLPARACSVAGSLAADNVRAQARGFASAVIPIAMVTAFCGTLVFLQTTVRHVSDEHVRDAVVADHVLSPTGPGLPDTVAERAADLPGVRTATGVLRTGVLYQSGGALNSATALGVSGDPAALPDVLDLDVTSGSLARLTPDARTVAVDALLADSLGVSTGDRLSLRLGDGTRARPTVVAVYQRGLGLGDVLFSRDALTTHVTAALDDQVLVTDSGDADHAAVAHALAELTLAASVTDAAGYRAQADRDQELNAWANYVMAAVLGGFAALAAGNTLVMTVLQRRRELALLRLTGTTRRQVRGMVRFEALLVAATGLLLGGVIAWTTLVPVTRGLTGEGPHVPAGTALLLSAGVVLLTLVTTALPTRALLRGNPVAPGG</sequence>
<feature type="transmembrane region" description="Helical" evidence="6">
    <location>
        <begin position="317"/>
        <end position="339"/>
    </location>
</feature>
<feature type="transmembrane region" description="Helical" evidence="6">
    <location>
        <begin position="269"/>
        <end position="290"/>
    </location>
</feature>
<gene>
    <name evidence="8" type="ORF">AQ490_11820</name>
</gene>
<name>A0A0T6LL26_WENVI</name>
<proteinExistence type="predicted"/>
<evidence type="ECO:0000256" key="3">
    <source>
        <dbReference type="ARBA" id="ARBA00022692"/>
    </source>
</evidence>
<feature type="domain" description="ABC3 transporter permease C-terminal" evidence="7">
    <location>
        <begin position="268"/>
        <end position="387"/>
    </location>
</feature>
<keyword evidence="5 6" id="KW-0472">Membrane</keyword>
<dbReference type="InterPro" id="IPR038766">
    <property type="entry name" value="Membrane_comp_ABC_pdt"/>
</dbReference>
<feature type="domain" description="ABC3 transporter permease C-terminal" evidence="7">
    <location>
        <begin position="721"/>
        <end position="835"/>
    </location>
</feature>
<evidence type="ECO:0000259" key="7">
    <source>
        <dbReference type="Pfam" id="PF02687"/>
    </source>
</evidence>
<dbReference type="OrthoDB" id="3223244at2"/>
<organism evidence="8 9">
    <name type="scientific">Wenjunlia vitaminophila</name>
    <name type="common">Streptomyces vitaminophilus</name>
    <dbReference type="NCBI Taxonomy" id="76728"/>
    <lineage>
        <taxon>Bacteria</taxon>
        <taxon>Bacillati</taxon>
        <taxon>Actinomycetota</taxon>
        <taxon>Actinomycetes</taxon>
        <taxon>Kitasatosporales</taxon>
        <taxon>Streptomycetaceae</taxon>
        <taxon>Wenjunlia</taxon>
    </lineage>
</organism>
<dbReference type="PANTHER" id="PTHR30287:SF1">
    <property type="entry name" value="INNER MEMBRANE PROTEIN"/>
    <property type="match status" value="1"/>
</dbReference>
<feature type="transmembrane region" description="Helical" evidence="6">
    <location>
        <begin position="488"/>
        <end position="508"/>
    </location>
</feature>
<comment type="caution">
    <text evidence="8">The sequence shown here is derived from an EMBL/GenBank/DDBJ whole genome shotgun (WGS) entry which is preliminary data.</text>
</comment>
<keyword evidence="2" id="KW-1003">Cell membrane</keyword>
<dbReference type="eggNOG" id="COG0577">
    <property type="taxonomic scope" value="Bacteria"/>
</dbReference>
<dbReference type="InterPro" id="IPR003838">
    <property type="entry name" value="ABC3_permease_C"/>
</dbReference>
<feature type="transmembrane region" description="Helical" evidence="6">
    <location>
        <begin position="12"/>
        <end position="38"/>
    </location>
</feature>
<evidence type="ECO:0000256" key="6">
    <source>
        <dbReference type="SAM" id="Phobius"/>
    </source>
</evidence>
<dbReference type="EMBL" id="LLZU01000039">
    <property type="protein sequence ID" value="KRV46562.1"/>
    <property type="molecule type" value="Genomic_DNA"/>
</dbReference>
<dbReference type="PROSITE" id="PS51257">
    <property type="entry name" value="PROKAR_LIPOPROTEIN"/>
    <property type="match status" value="1"/>
</dbReference>
<dbReference type="eggNOG" id="COG4591">
    <property type="taxonomic scope" value="Bacteria"/>
</dbReference>
<feature type="transmembrane region" description="Helical" evidence="6">
    <location>
        <begin position="764"/>
        <end position="786"/>
    </location>
</feature>
<feature type="transmembrane region" description="Helical" evidence="6">
    <location>
        <begin position="437"/>
        <end position="467"/>
    </location>
</feature>
<protein>
    <submittedName>
        <fullName evidence="8">ABC transporter permease</fullName>
    </submittedName>
</protein>
<reference evidence="8 9" key="1">
    <citation type="submission" date="2015-10" db="EMBL/GenBank/DDBJ databases">
        <title>Draft genome sequence of pyrrolomycin-producing Streptomyces vitaminophilus.</title>
        <authorList>
            <person name="Graham D.E."/>
            <person name="Mahan K.M."/>
            <person name="Klingeman D.M."/>
            <person name="Hettich R.L."/>
            <person name="Parry R.J."/>
        </authorList>
    </citation>
    <scope>NUCLEOTIDE SEQUENCE [LARGE SCALE GENOMIC DNA]</scope>
    <source>
        <strain evidence="8 9">ATCC 31673</strain>
    </source>
</reference>
<dbReference type="STRING" id="76728.AQ490_11820"/>
<feature type="transmembrane region" description="Helical" evidence="6">
    <location>
        <begin position="806"/>
        <end position="825"/>
    </location>
</feature>
<evidence type="ECO:0000256" key="4">
    <source>
        <dbReference type="ARBA" id="ARBA00022989"/>
    </source>
</evidence>
<keyword evidence="3 6" id="KW-0812">Transmembrane</keyword>
<feature type="transmembrane region" description="Helical" evidence="6">
    <location>
        <begin position="401"/>
        <end position="425"/>
    </location>
</feature>
<evidence type="ECO:0000313" key="8">
    <source>
        <dbReference type="EMBL" id="KRV46562.1"/>
    </source>
</evidence>
<dbReference type="Pfam" id="PF02687">
    <property type="entry name" value="FtsX"/>
    <property type="match status" value="2"/>
</dbReference>
<keyword evidence="9" id="KW-1185">Reference proteome</keyword>
<dbReference type="RefSeq" id="WP_018385707.1">
    <property type="nucleotide sequence ID" value="NZ_LLZU01000039.1"/>
</dbReference>
<dbReference type="AlphaFoldDB" id="A0A0T6LL26"/>
<dbReference type="PANTHER" id="PTHR30287">
    <property type="entry name" value="MEMBRANE COMPONENT OF PREDICTED ABC SUPERFAMILY METABOLITE UPTAKE TRANSPORTER"/>
    <property type="match status" value="1"/>
</dbReference>
<evidence type="ECO:0000256" key="5">
    <source>
        <dbReference type="ARBA" id="ARBA00023136"/>
    </source>
</evidence>
<comment type="subcellular location">
    <subcellularLocation>
        <location evidence="1">Cell membrane</location>
        <topology evidence="1">Multi-pass membrane protein</topology>
    </subcellularLocation>
</comment>
<dbReference type="GO" id="GO:0005886">
    <property type="term" value="C:plasma membrane"/>
    <property type="evidence" value="ECO:0007669"/>
    <property type="project" value="UniProtKB-SubCell"/>
</dbReference>
<evidence type="ECO:0000256" key="2">
    <source>
        <dbReference type="ARBA" id="ARBA00022475"/>
    </source>
</evidence>
<feature type="transmembrane region" description="Helical" evidence="6">
    <location>
        <begin position="359"/>
        <end position="380"/>
    </location>
</feature>
<evidence type="ECO:0000313" key="9">
    <source>
        <dbReference type="Proteomes" id="UP000050867"/>
    </source>
</evidence>
<dbReference type="Proteomes" id="UP000050867">
    <property type="component" value="Unassembled WGS sequence"/>
</dbReference>
<accession>A0A0T6LL26</accession>
<keyword evidence="4 6" id="KW-1133">Transmembrane helix</keyword>